<evidence type="ECO:0000256" key="4">
    <source>
        <dbReference type="ARBA" id="ARBA00022741"/>
    </source>
</evidence>
<evidence type="ECO:0000256" key="6">
    <source>
        <dbReference type="ARBA" id="ARBA00022840"/>
    </source>
</evidence>
<dbReference type="InterPro" id="IPR011009">
    <property type="entry name" value="Kinase-like_dom_sf"/>
</dbReference>
<dbReference type="Gene3D" id="1.10.510.10">
    <property type="entry name" value="Transferase(Phosphotransferase) domain 1"/>
    <property type="match status" value="1"/>
</dbReference>
<keyword evidence="5" id="KW-0418">Kinase</keyword>
<evidence type="ECO:0000256" key="1">
    <source>
        <dbReference type="ARBA" id="ARBA00005354"/>
    </source>
</evidence>
<dbReference type="GO" id="GO:0005524">
    <property type="term" value="F:ATP binding"/>
    <property type="evidence" value="ECO:0007669"/>
    <property type="project" value="UniProtKB-KW"/>
</dbReference>
<evidence type="ECO:0000256" key="3">
    <source>
        <dbReference type="ARBA" id="ARBA00022679"/>
    </source>
</evidence>
<sequence length="137" mass="15384">MAEETHLIDELSVKRPQEEEAEENGGISVKMEKSNRVAAEVALAECISTIIPGWFSEISPMWPGKFATLFTMAPEVLHRSYGTEADMWSTIGVIAYTLLCGSRPFWSRTEKQRLKKWPLGAVNFAGYELAKKAMDKN</sequence>
<feature type="compositionally biased region" description="Basic and acidic residues" evidence="7">
    <location>
        <begin position="1"/>
        <end position="18"/>
    </location>
</feature>
<evidence type="ECO:0000256" key="7">
    <source>
        <dbReference type="SAM" id="MobiDB-lite"/>
    </source>
</evidence>
<accession>A0AAD2A545</accession>
<proteinExistence type="inferred from homology"/>
<keyword evidence="6" id="KW-0067">ATP-binding</keyword>
<dbReference type="Proteomes" id="UP000834106">
    <property type="component" value="Chromosome 18"/>
</dbReference>
<keyword evidence="4" id="KW-0547">Nucleotide-binding</keyword>
<keyword evidence="10" id="KW-1185">Reference proteome</keyword>
<reference evidence="9" key="1">
    <citation type="submission" date="2023-05" db="EMBL/GenBank/DDBJ databases">
        <authorList>
            <person name="Huff M."/>
        </authorList>
    </citation>
    <scope>NUCLEOTIDE SEQUENCE</scope>
</reference>
<evidence type="ECO:0000313" key="10">
    <source>
        <dbReference type="Proteomes" id="UP000834106"/>
    </source>
</evidence>
<dbReference type="SUPFAM" id="SSF56112">
    <property type="entry name" value="Protein kinase-like (PK-like)"/>
    <property type="match status" value="1"/>
</dbReference>
<evidence type="ECO:0000256" key="2">
    <source>
        <dbReference type="ARBA" id="ARBA00022527"/>
    </source>
</evidence>
<dbReference type="InterPro" id="IPR050205">
    <property type="entry name" value="CDPK_Ser/Thr_kinases"/>
</dbReference>
<comment type="similarity">
    <text evidence="1">Belongs to the protein kinase superfamily. CAMK Ser/Thr protein kinase family. CaMK subfamily.</text>
</comment>
<dbReference type="AlphaFoldDB" id="A0AAD2A545"/>
<evidence type="ECO:0000259" key="8">
    <source>
        <dbReference type="Pfam" id="PF00069"/>
    </source>
</evidence>
<dbReference type="GO" id="GO:0004674">
    <property type="term" value="F:protein serine/threonine kinase activity"/>
    <property type="evidence" value="ECO:0007669"/>
    <property type="project" value="UniProtKB-KW"/>
</dbReference>
<evidence type="ECO:0000313" key="9">
    <source>
        <dbReference type="EMBL" id="CAI9781651.1"/>
    </source>
</evidence>
<name>A0AAD2A545_9LAMI</name>
<keyword evidence="2" id="KW-0723">Serine/threonine-protein kinase</keyword>
<dbReference type="EMBL" id="OU503053">
    <property type="protein sequence ID" value="CAI9781651.1"/>
    <property type="molecule type" value="Genomic_DNA"/>
</dbReference>
<evidence type="ECO:0000256" key="5">
    <source>
        <dbReference type="ARBA" id="ARBA00022777"/>
    </source>
</evidence>
<organism evidence="9 10">
    <name type="scientific">Fraxinus pennsylvanica</name>
    <dbReference type="NCBI Taxonomy" id="56036"/>
    <lineage>
        <taxon>Eukaryota</taxon>
        <taxon>Viridiplantae</taxon>
        <taxon>Streptophyta</taxon>
        <taxon>Embryophyta</taxon>
        <taxon>Tracheophyta</taxon>
        <taxon>Spermatophyta</taxon>
        <taxon>Magnoliopsida</taxon>
        <taxon>eudicotyledons</taxon>
        <taxon>Gunneridae</taxon>
        <taxon>Pentapetalae</taxon>
        <taxon>asterids</taxon>
        <taxon>lamiids</taxon>
        <taxon>Lamiales</taxon>
        <taxon>Oleaceae</taxon>
        <taxon>Oleeae</taxon>
        <taxon>Fraxinus</taxon>
    </lineage>
</organism>
<feature type="domain" description="Protein kinase" evidence="8">
    <location>
        <begin position="68"/>
        <end position="114"/>
    </location>
</feature>
<keyword evidence="3" id="KW-0808">Transferase</keyword>
<feature type="region of interest" description="Disordered" evidence="7">
    <location>
        <begin position="1"/>
        <end position="25"/>
    </location>
</feature>
<gene>
    <name evidence="9" type="ORF">FPE_LOCUS29081</name>
</gene>
<dbReference type="PANTHER" id="PTHR24349">
    <property type="entry name" value="SERINE/THREONINE-PROTEIN KINASE"/>
    <property type="match status" value="1"/>
</dbReference>
<dbReference type="Pfam" id="PF00069">
    <property type="entry name" value="Pkinase"/>
    <property type="match status" value="1"/>
</dbReference>
<dbReference type="InterPro" id="IPR000719">
    <property type="entry name" value="Prot_kinase_dom"/>
</dbReference>
<protein>
    <recommendedName>
        <fullName evidence="8">Protein kinase domain-containing protein</fullName>
    </recommendedName>
</protein>